<feature type="transmembrane region" description="Helical" evidence="8">
    <location>
        <begin position="93"/>
        <end position="115"/>
    </location>
</feature>
<dbReference type="PANTHER" id="PTHR32196:SF21">
    <property type="entry name" value="ABC TRANSPORTER PERMEASE PROTEIN YPHD-RELATED"/>
    <property type="match status" value="1"/>
</dbReference>
<reference evidence="9 10" key="1">
    <citation type="submission" date="2018-08" db="EMBL/GenBank/DDBJ databases">
        <title>A genome reference for cultivated species of the human gut microbiota.</title>
        <authorList>
            <person name="Zou Y."/>
            <person name="Xue W."/>
            <person name="Luo G."/>
        </authorList>
    </citation>
    <scope>NUCLEOTIDE SEQUENCE [LARGE SCALE GENOMIC DNA]</scope>
    <source>
        <strain evidence="9 10">AF19-21</strain>
    </source>
</reference>
<evidence type="ECO:0000313" key="10">
    <source>
        <dbReference type="Proteomes" id="UP000261111"/>
    </source>
</evidence>
<dbReference type="InterPro" id="IPR001851">
    <property type="entry name" value="ABC_transp_permease"/>
</dbReference>
<keyword evidence="3" id="KW-1003">Cell membrane</keyword>
<dbReference type="GeneID" id="93332936"/>
<dbReference type="AlphaFoldDB" id="A0A3E2WEV6"/>
<sequence>MENKNVVVSFIKKNISLAAFVILFILFSFTTAGKFLKINNLLSVLTSSTDLLICALGGTFIILMGSIDLSVGSMISLCGVIVAKIYLSTNSLIAALLATIAVSLVCYLFMGVIHVQLKVPTFIVTLGMLSIARALVTMISGGSITMVDYNGAIKQVFGLRPWILIIAIAAFAVVFLIERFTLFGRYTRLVGGEENVARLSGINVKKQKVLVFLFAGVLTALGGIVMAARIGSGSPSVGVGYELDVITAVVLGGTSQTGGVGGVRGTLIGVLTIGILANGLVLWGMPSEVQLLIKGLVVIFAVAVSTERKPNMIVR</sequence>
<feature type="transmembrane region" description="Helical" evidence="8">
    <location>
        <begin position="42"/>
        <end position="62"/>
    </location>
</feature>
<evidence type="ECO:0000313" key="9">
    <source>
        <dbReference type="EMBL" id="RGC24218.1"/>
    </source>
</evidence>
<dbReference type="EMBL" id="QVIA01000038">
    <property type="protein sequence ID" value="RGC24218.1"/>
    <property type="molecule type" value="Genomic_DNA"/>
</dbReference>
<evidence type="ECO:0000256" key="6">
    <source>
        <dbReference type="ARBA" id="ARBA00022989"/>
    </source>
</evidence>
<keyword evidence="6 8" id="KW-1133">Transmembrane helix</keyword>
<feature type="transmembrane region" description="Helical" evidence="8">
    <location>
        <begin position="265"/>
        <end position="283"/>
    </location>
</feature>
<proteinExistence type="predicted"/>
<feature type="transmembrane region" description="Helical" evidence="8">
    <location>
        <begin position="122"/>
        <end position="147"/>
    </location>
</feature>
<dbReference type="Proteomes" id="UP000261111">
    <property type="component" value="Unassembled WGS sequence"/>
</dbReference>
<dbReference type="GO" id="GO:0022857">
    <property type="term" value="F:transmembrane transporter activity"/>
    <property type="evidence" value="ECO:0007669"/>
    <property type="project" value="InterPro"/>
</dbReference>
<keyword evidence="7 8" id="KW-0472">Membrane</keyword>
<feature type="transmembrane region" description="Helical" evidence="8">
    <location>
        <begin position="159"/>
        <end position="177"/>
    </location>
</feature>
<dbReference type="Pfam" id="PF02653">
    <property type="entry name" value="BPD_transp_2"/>
    <property type="match status" value="1"/>
</dbReference>
<dbReference type="PANTHER" id="PTHR32196">
    <property type="entry name" value="ABC TRANSPORTER PERMEASE PROTEIN YPHD-RELATED-RELATED"/>
    <property type="match status" value="1"/>
</dbReference>
<evidence type="ECO:0000256" key="7">
    <source>
        <dbReference type="ARBA" id="ARBA00023136"/>
    </source>
</evidence>
<comment type="caution">
    <text evidence="9">The sequence shown here is derived from an EMBL/GenBank/DDBJ whole genome shotgun (WGS) entry which is preliminary data.</text>
</comment>
<evidence type="ECO:0000256" key="3">
    <source>
        <dbReference type="ARBA" id="ARBA00022475"/>
    </source>
</evidence>
<keyword evidence="2" id="KW-0813">Transport</keyword>
<dbReference type="CDD" id="cd06579">
    <property type="entry name" value="TM_PBP1_transp_AraH_like"/>
    <property type="match status" value="1"/>
</dbReference>
<keyword evidence="5 8" id="KW-0812">Transmembrane</keyword>
<evidence type="ECO:0000256" key="5">
    <source>
        <dbReference type="ARBA" id="ARBA00022692"/>
    </source>
</evidence>
<accession>A0A3E2WEV6</accession>
<feature type="transmembrane region" description="Helical" evidence="8">
    <location>
        <begin position="209"/>
        <end position="230"/>
    </location>
</feature>
<dbReference type="RefSeq" id="WP_025654961.1">
    <property type="nucleotide sequence ID" value="NZ_QVIA01000038.1"/>
</dbReference>
<feature type="transmembrane region" description="Helical" evidence="8">
    <location>
        <begin position="289"/>
        <end position="306"/>
    </location>
</feature>
<protein>
    <submittedName>
        <fullName evidence="9">ABC transporter permease</fullName>
    </submittedName>
</protein>
<gene>
    <name evidence="9" type="ORF">DWX41_21475</name>
</gene>
<evidence type="ECO:0000256" key="4">
    <source>
        <dbReference type="ARBA" id="ARBA00022519"/>
    </source>
</evidence>
<keyword evidence="4" id="KW-0997">Cell inner membrane</keyword>
<comment type="subcellular location">
    <subcellularLocation>
        <location evidence="1">Cell membrane</location>
        <topology evidence="1">Multi-pass membrane protein</topology>
    </subcellularLocation>
</comment>
<evidence type="ECO:0000256" key="1">
    <source>
        <dbReference type="ARBA" id="ARBA00004651"/>
    </source>
</evidence>
<evidence type="ECO:0000256" key="8">
    <source>
        <dbReference type="SAM" id="Phobius"/>
    </source>
</evidence>
<dbReference type="GO" id="GO:0005886">
    <property type="term" value="C:plasma membrane"/>
    <property type="evidence" value="ECO:0007669"/>
    <property type="project" value="UniProtKB-SubCell"/>
</dbReference>
<organism evidence="9 10">
    <name type="scientific">Hungatella hathewayi</name>
    <dbReference type="NCBI Taxonomy" id="154046"/>
    <lineage>
        <taxon>Bacteria</taxon>
        <taxon>Bacillati</taxon>
        <taxon>Bacillota</taxon>
        <taxon>Clostridia</taxon>
        <taxon>Lachnospirales</taxon>
        <taxon>Lachnospiraceae</taxon>
        <taxon>Hungatella</taxon>
    </lineage>
</organism>
<evidence type="ECO:0000256" key="2">
    <source>
        <dbReference type="ARBA" id="ARBA00022448"/>
    </source>
</evidence>
<name>A0A3E2WEV6_9FIRM</name>